<evidence type="ECO:0000313" key="3">
    <source>
        <dbReference type="Proteomes" id="UP001196980"/>
    </source>
</evidence>
<accession>A0ABS6S163</accession>
<evidence type="ECO:0008006" key="4">
    <source>
        <dbReference type="Google" id="ProtNLM"/>
    </source>
</evidence>
<keyword evidence="3" id="KW-1185">Reference proteome</keyword>
<dbReference type="InterPro" id="IPR013783">
    <property type="entry name" value="Ig-like_fold"/>
</dbReference>
<dbReference type="Gene3D" id="2.60.40.10">
    <property type="entry name" value="Immunoglobulins"/>
    <property type="match status" value="2"/>
</dbReference>
<feature type="compositionally biased region" description="Polar residues" evidence="1">
    <location>
        <begin position="1"/>
        <end position="16"/>
    </location>
</feature>
<dbReference type="Proteomes" id="UP001196980">
    <property type="component" value="Unassembled WGS sequence"/>
</dbReference>
<organism evidence="2 3">
    <name type="scientific">Candidatus Magnetobacterium casense</name>
    <dbReference type="NCBI Taxonomy" id="1455061"/>
    <lineage>
        <taxon>Bacteria</taxon>
        <taxon>Pseudomonadati</taxon>
        <taxon>Nitrospirota</taxon>
        <taxon>Thermodesulfovibrionia</taxon>
        <taxon>Thermodesulfovibrionales</taxon>
        <taxon>Candidatus Magnetobacteriaceae</taxon>
        <taxon>Candidatus Magnetobacterium</taxon>
    </lineage>
</organism>
<feature type="region of interest" description="Disordered" evidence="1">
    <location>
        <begin position="1"/>
        <end position="46"/>
    </location>
</feature>
<dbReference type="EMBL" id="JABXWD010000288">
    <property type="protein sequence ID" value="MBV6342589.1"/>
    <property type="molecule type" value="Genomic_DNA"/>
</dbReference>
<evidence type="ECO:0000313" key="2">
    <source>
        <dbReference type="EMBL" id="MBV6342589.1"/>
    </source>
</evidence>
<comment type="caution">
    <text evidence="2">The sequence shown here is derived from an EMBL/GenBank/DDBJ whole genome shotgun (WGS) entry which is preliminary data.</text>
</comment>
<dbReference type="Pfam" id="PF09136">
    <property type="entry name" value="Glucodextran_B"/>
    <property type="match status" value="2"/>
</dbReference>
<evidence type="ECO:0000256" key="1">
    <source>
        <dbReference type="SAM" id="MobiDB-lite"/>
    </source>
</evidence>
<reference evidence="2 3" key="1">
    <citation type="journal article" date="2020" name="J Geophys Res Biogeosci">
        <title>Magnetotaxis as an Adaptation to Enable Bacterial Shuttling of Microbial Sulfur and Sulfur Cycling Across Aquatic Oxic#Anoxic Interfaces.</title>
        <authorList>
            <person name="Li J."/>
            <person name="Liu P."/>
            <person name="Wang J."/>
            <person name="Roberts A.P."/>
            <person name="Pan Y."/>
        </authorList>
    </citation>
    <scope>NUCLEOTIDE SEQUENCE [LARGE SCALE GENOMIC DNA]</scope>
    <source>
        <strain evidence="2 3">MYR-1_YQ</strain>
    </source>
</reference>
<sequence length="225" mass="24435">MSTVKPTLTHTPESTPVPTPAHTSKPTRTPKPTPAQKTVHEKKAPPALRLTLTGISDGASTTDETISITGSVNTDELKIQVSVNNDPVQTDSKGNFSHAVKLETGKNKLTVTARDDSGRVETKTYVIVRKEKMPLKISLQFPDEDKATLHSKPDETTLRGKIEGGVGQVVLTVGKHNVSVNKDGSFATTVTLKPGRNVIDIEVVDKMGNRDKQSWIIYNCCDKLK</sequence>
<name>A0ABS6S163_9BACT</name>
<gene>
    <name evidence="2" type="ORF">HWQ67_13450</name>
</gene>
<proteinExistence type="predicted"/>
<dbReference type="RefSeq" id="WP_218253205.1">
    <property type="nucleotide sequence ID" value="NZ_JABXWD010000288.1"/>
</dbReference>
<protein>
    <recommendedName>
        <fullName evidence="4">Bacterial Ig domain-containing protein</fullName>
    </recommendedName>
</protein>